<dbReference type="GO" id="GO:0005093">
    <property type="term" value="F:Rab GDP-dissociation inhibitor activity"/>
    <property type="evidence" value="ECO:0007669"/>
    <property type="project" value="InterPro"/>
</dbReference>
<dbReference type="AlphaFoldDB" id="A0A2H9TQL1"/>
<sequence>MDEHYDVIVLGTGLTECVLSGLLSMEGKKVLHLDRNAYYGGECASLSLSRLFETLRGTTYDGKTYGRDRDYNIDVVPKFMMASGELVQILVHTDVTRYLEFQQIAGSFVYREGSGICKVPATEYEALTSPLMGFFEKRRAKKFFEFVGKLRPDDPMTWDRRNLMAMTMDELFVQFGLEEGTKDFIGHSLALQLDEDYLKRPALDTCQRIRLYMESMLRFGKSPYLYPLYGLGELPQAFARLSAIYGGTYMLNQPVDELLFDDSGRVTGVRCGEHTATCDAVIADPSYVPAACHRQHQVVRAICLLDHPIPATGDADSCQIIIPQRQLNRKYDVYIACVSNAHQVAAPGHYVAIVSTIIETPTPEREIDFALSLLGPIREKFVWTTDMMQPIDDGVESRLFVARSYDATSHFETVCDDVKDVYKRYAGVPLEVKKRPTAEEEQETLNKSLGAVNDV</sequence>
<proteinExistence type="inferred from homology"/>
<dbReference type="STRING" id="1246581.A0A2H9TQL1"/>
<dbReference type="Pfam" id="PF00996">
    <property type="entry name" value="GDI"/>
    <property type="match status" value="1"/>
</dbReference>
<dbReference type="EMBL" id="MTSL01000014">
    <property type="protein sequence ID" value="PJF20027.1"/>
    <property type="molecule type" value="Genomic_DNA"/>
</dbReference>
<dbReference type="PANTHER" id="PTHR11787">
    <property type="entry name" value="RAB GDP-DISSOCIATION INHIBITOR"/>
    <property type="match status" value="1"/>
</dbReference>
<gene>
    <name evidence="3" type="ORF">PSACC_00164</name>
</gene>
<dbReference type="OrthoDB" id="9446342at2759"/>
<dbReference type="GO" id="GO:0016192">
    <property type="term" value="P:vesicle-mediated transport"/>
    <property type="evidence" value="ECO:0007669"/>
    <property type="project" value="TreeGrafter"/>
</dbReference>
<protein>
    <recommendedName>
        <fullName evidence="2">Rab GDP dissociation inhibitor</fullName>
    </recommendedName>
</protein>
<evidence type="ECO:0000313" key="3">
    <source>
        <dbReference type="EMBL" id="PJF20027.1"/>
    </source>
</evidence>
<dbReference type="PANTHER" id="PTHR11787:SF8">
    <property type="entry name" value="RAB GDP DISSOCIATION INHIBITOR"/>
    <property type="match status" value="1"/>
</dbReference>
<dbReference type="Gene3D" id="3.50.50.60">
    <property type="entry name" value="FAD/NAD(P)-binding domain"/>
    <property type="match status" value="1"/>
</dbReference>
<comment type="similarity">
    <text evidence="1 2">Belongs to the Rab GDI family.</text>
</comment>
<dbReference type="FunFam" id="1.10.405.10:FF:000001">
    <property type="entry name" value="Rab GDP dissociation inhibitor"/>
    <property type="match status" value="1"/>
</dbReference>
<evidence type="ECO:0000313" key="4">
    <source>
        <dbReference type="Proteomes" id="UP000240830"/>
    </source>
</evidence>
<dbReference type="InterPro" id="IPR000806">
    <property type="entry name" value="RabGDI"/>
</dbReference>
<dbReference type="PRINTS" id="PR00892">
    <property type="entry name" value="RABGDI"/>
</dbReference>
<dbReference type="InterPro" id="IPR018203">
    <property type="entry name" value="GDP_dissociation_inhibitor"/>
</dbReference>
<dbReference type="GO" id="GO:0007264">
    <property type="term" value="P:small GTPase-mediated signal transduction"/>
    <property type="evidence" value="ECO:0007669"/>
    <property type="project" value="InterPro"/>
</dbReference>
<dbReference type="Gene3D" id="3.30.519.10">
    <property type="entry name" value="Guanine Nucleotide Dissociation Inhibitor, domain 2"/>
    <property type="match status" value="1"/>
</dbReference>
<dbReference type="Proteomes" id="UP000240830">
    <property type="component" value="Unassembled WGS sequence"/>
</dbReference>
<dbReference type="GO" id="GO:0015031">
    <property type="term" value="P:protein transport"/>
    <property type="evidence" value="ECO:0007669"/>
    <property type="project" value="InterPro"/>
</dbReference>
<dbReference type="Gene3D" id="1.10.405.10">
    <property type="entry name" value="Guanine Nucleotide Dissociation Inhibitor, domain 1"/>
    <property type="match status" value="1"/>
</dbReference>
<name>A0A2H9TQL1_9FUNG</name>
<comment type="caution">
    <text evidence="3">The sequence shown here is derived from an EMBL/GenBank/DDBJ whole genome shotgun (WGS) entry which is preliminary data.</text>
</comment>
<dbReference type="PRINTS" id="PR00891">
    <property type="entry name" value="RABGDIREP"/>
</dbReference>
<keyword evidence="4" id="KW-1185">Reference proteome</keyword>
<dbReference type="SUPFAM" id="SSF51905">
    <property type="entry name" value="FAD/NAD(P)-binding domain"/>
    <property type="match status" value="2"/>
</dbReference>
<accession>A0A2H9TQL1</accession>
<evidence type="ECO:0000256" key="2">
    <source>
        <dbReference type="RuleBase" id="RU363124"/>
    </source>
</evidence>
<dbReference type="GO" id="GO:0005737">
    <property type="term" value="C:cytoplasm"/>
    <property type="evidence" value="ECO:0007669"/>
    <property type="project" value="TreeGrafter"/>
</dbReference>
<organism evidence="3 4">
    <name type="scientific">Paramicrosporidium saccamoebae</name>
    <dbReference type="NCBI Taxonomy" id="1246581"/>
    <lineage>
        <taxon>Eukaryota</taxon>
        <taxon>Fungi</taxon>
        <taxon>Fungi incertae sedis</taxon>
        <taxon>Cryptomycota</taxon>
        <taxon>Cryptomycota incertae sedis</taxon>
        <taxon>Paramicrosporidium</taxon>
    </lineage>
</organism>
<dbReference type="InterPro" id="IPR036188">
    <property type="entry name" value="FAD/NAD-bd_sf"/>
</dbReference>
<evidence type="ECO:0000256" key="1">
    <source>
        <dbReference type="ARBA" id="ARBA00005593"/>
    </source>
</evidence>
<reference evidence="3 4" key="1">
    <citation type="submission" date="2016-10" db="EMBL/GenBank/DDBJ databases">
        <title>The genome of Paramicrosporidium saccamoebae is the missing link in understanding Cryptomycota and Microsporidia evolution.</title>
        <authorList>
            <person name="Quandt C.A."/>
            <person name="Beaudet D."/>
            <person name="Corsaro D."/>
            <person name="Michel R."/>
            <person name="Corradi N."/>
            <person name="James T."/>
        </authorList>
    </citation>
    <scope>NUCLEOTIDE SEQUENCE [LARGE SCALE GENOMIC DNA]</scope>
    <source>
        <strain evidence="3 4">KSL3</strain>
    </source>
</reference>